<evidence type="ECO:0000259" key="2">
    <source>
        <dbReference type="Pfam" id="PF01467"/>
    </source>
</evidence>
<name>D8M6H9_BLAHO</name>
<dbReference type="InterPro" id="IPR014729">
    <property type="entry name" value="Rossmann-like_a/b/a_fold"/>
</dbReference>
<dbReference type="PANTHER" id="PTHR10695">
    <property type="entry name" value="DEPHOSPHO-COA KINASE-RELATED"/>
    <property type="match status" value="1"/>
</dbReference>
<evidence type="ECO:0000313" key="4">
    <source>
        <dbReference type="Proteomes" id="UP000008312"/>
    </source>
</evidence>
<dbReference type="InterPro" id="IPR002634">
    <property type="entry name" value="BolA"/>
</dbReference>
<comment type="similarity">
    <text evidence="1">Belongs to the BolA/IbaG family.</text>
</comment>
<dbReference type="Gene3D" id="3.30.300.90">
    <property type="entry name" value="BolA-like"/>
    <property type="match status" value="1"/>
</dbReference>
<gene>
    <name evidence="3" type="ORF">GSBLH_T00003559001</name>
</gene>
<dbReference type="NCBIfam" id="NF001985">
    <property type="entry name" value="PRK00777.1"/>
    <property type="match status" value="1"/>
</dbReference>
<dbReference type="Proteomes" id="UP000008312">
    <property type="component" value="Unassembled WGS sequence"/>
</dbReference>
<protein>
    <recommendedName>
        <fullName evidence="2">Cytidyltransferase-like domain-containing protein</fullName>
    </recommendedName>
</protein>
<dbReference type="InterPro" id="IPR004821">
    <property type="entry name" value="Cyt_trans-like"/>
</dbReference>
<organism evidence="3">
    <name type="scientific">Blastocystis hominis</name>
    <dbReference type="NCBI Taxonomy" id="12968"/>
    <lineage>
        <taxon>Eukaryota</taxon>
        <taxon>Sar</taxon>
        <taxon>Stramenopiles</taxon>
        <taxon>Bigyra</taxon>
        <taxon>Opalozoa</taxon>
        <taxon>Opalinata</taxon>
        <taxon>Blastocystidae</taxon>
        <taxon>Blastocystis</taxon>
    </lineage>
</organism>
<dbReference type="GeneID" id="24920650"/>
<dbReference type="Pfam" id="PF01722">
    <property type="entry name" value="BolA"/>
    <property type="match status" value="1"/>
</dbReference>
<dbReference type="EMBL" id="FN668661">
    <property type="protein sequence ID" value="CBK23732.2"/>
    <property type="molecule type" value="Genomic_DNA"/>
</dbReference>
<proteinExistence type="inferred from homology"/>
<evidence type="ECO:0000313" key="3">
    <source>
        <dbReference type="EMBL" id="CBK23732.2"/>
    </source>
</evidence>
<feature type="domain" description="Cytidyltransferase-like" evidence="2">
    <location>
        <begin position="4"/>
        <end position="137"/>
    </location>
</feature>
<dbReference type="RefSeq" id="XP_012897780.1">
    <property type="nucleotide sequence ID" value="XM_013042326.1"/>
</dbReference>
<dbReference type="PANTHER" id="PTHR10695:SF46">
    <property type="entry name" value="BIFUNCTIONAL COENZYME A SYNTHASE-RELATED"/>
    <property type="match status" value="1"/>
</dbReference>
<dbReference type="InterPro" id="IPR036065">
    <property type="entry name" value="BolA-like_sf"/>
</dbReference>
<dbReference type="GO" id="GO:0015937">
    <property type="term" value="P:coenzyme A biosynthetic process"/>
    <property type="evidence" value="ECO:0007669"/>
    <property type="project" value="TreeGrafter"/>
</dbReference>
<evidence type="ECO:0000256" key="1">
    <source>
        <dbReference type="RuleBase" id="RU003860"/>
    </source>
</evidence>
<reference evidence="3" key="1">
    <citation type="submission" date="2010-02" db="EMBL/GenBank/DDBJ databases">
        <title>Sequencing and annotation of the Blastocystis hominis genome.</title>
        <authorList>
            <person name="Wincker P."/>
        </authorList>
    </citation>
    <scope>NUCLEOTIDE SEQUENCE</scope>
    <source>
        <strain evidence="3">Singapore isolate B</strain>
    </source>
</reference>
<dbReference type="AlphaFoldDB" id="D8M6H9"/>
<accession>D8M6H9</accession>
<dbReference type="SUPFAM" id="SSF82657">
    <property type="entry name" value="BolA-like"/>
    <property type="match status" value="1"/>
</dbReference>
<dbReference type="OrthoDB" id="330671at2759"/>
<sequence>MACMGGTFDCLHPGHRILLTLASLVCDKLIIGLTTDSMLQSKEKHEFIQSYEERKALVLDFLHTISPHLEVDISPLTDIYGPSVVKPDLEAIVVSLETLPGAKLINRVREEKGMRPLKILTVNRGSKYPLSSSFIRQYLHPCFNRMKMQEMMIDKVKKQAEATIVDIKDISYDAGFLLEMLVVSPKFRGMKLIQQHRLMNKILSDELSILHGITFKCMTPEQYEAQKQEK</sequence>
<dbReference type="Gene3D" id="3.40.50.620">
    <property type="entry name" value="HUPs"/>
    <property type="match status" value="1"/>
</dbReference>
<dbReference type="CDD" id="cd02164">
    <property type="entry name" value="PPAT_CoAS"/>
    <property type="match status" value="1"/>
</dbReference>
<dbReference type="NCBIfam" id="TIGR00125">
    <property type="entry name" value="cyt_tran_rel"/>
    <property type="match status" value="1"/>
</dbReference>
<dbReference type="SUPFAM" id="SSF52374">
    <property type="entry name" value="Nucleotidylyl transferase"/>
    <property type="match status" value="1"/>
</dbReference>
<dbReference type="InParanoid" id="D8M6H9"/>
<dbReference type="Pfam" id="PF01467">
    <property type="entry name" value="CTP_transf_like"/>
    <property type="match status" value="1"/>
</dbReference>
<keyword evidence="4" id="KW-1185">Reference proteome</keyword>
<dbReference type="GO" id="GO:0004140">
    <property type="term" value="F:dephospho-CoA kinase activity"/>
    <property type="evidence" value="ECO:0007669"/>
    <property type="project" value="TreeGrafter"/>
</dbReference>